<dbReference type="AlphaFoldDB" id="F4S3K4"/>
<name>F4S3K4_MELLP</name>
<feature type="region of interest" description="Disordered" evidence="1">
    <location>
        <begin position="427"/>
        <end position="476"/>
    </location>
</feature>
<evidence type="ECO:0000313" key="2">
    <source>
        <dbReference type="EMBL" id="EGG00777.1"/>
    </source>
</evidence>
<protein>
    <submittedName>
        <fullName evidence="2">Uncharacterized protein</fullName>
    </submittedName>
</protein>
<organism evidence="3">
    <name type="scientific">Melampsora larici-populina (strain 98AG31 / pathotype 3-4-7)</name>
    <name type="common">Poplar leaf rust fungus</name>
    <dbReference type="NCBI Taxonomy" id="747676"/>
    <lineage>
        <taxon>Eukaryota</taxon>
        <taxon>Fungi</taxon>
        <taxon>Dikarya</taxon>
        <taxon>Basidiomycota</taxon>
        <taxon>Pucciniomycotina</taxon>
        <taxon>Pucciniomycetes</taxon>
        <taxon>Pucciniales</taxon>
        <taxon>Melampsoraceae</taxon>
        <taxon>Melampsora</taxon>
    </lineage>
</organism>
<dbReference type="InParanoid" id="F4S3K4"/>
<accession>F4S3K4</accession>
<proteinExistence type="predicted"/>
<keyword evidence="3" id="KW-1185">Reference proteome</keyword>
<dbReference type="EMBL" id="GL883144">
    <property type="protein sequence ID" value="EGG00777.1"/>
    <property type="molecule type" value="Genomic_DNA"/>
</dbReference>
<dbReference type="Proteomes" id="UP000001072">
    <property type="component" value="Unassembled WGS sequence"/>
</dbReference>
<feature type="region of interest" description="Disordered" evidence="1">
    <location>
        <begin position="365"/>
        <end position="398"/>
    </location>
</feature>
<feature type="compositionally biased region" description="Acidic residues" evidence="1">
    <location>
        <begin position="59"/>
        <end position="69"/>
    </location>
</feature>
<gene>
    <name evidence="2" type="ORF">MELLADRAFT_93006</name>
</gene>
<dbReference type="HOGENOM" id="CLU_622676_0_0_1"/>
<dbReference type="RefSeq" id="XP_007416048.1">
    <property type="nucleotide sequence ID" value="XM_007415986.1"/>
</dbReference>
<dbReference type="KEGG" id="mlr:MELLADRAFT_93006"/>
<sequence>MQGTVEHPTVKLEHAKWIRNIQTAFSKDKIAKFKMLTEAYKEWCIDNETQRRDAGVNEYEFDSDEDSGEGNEIATKPKSSSSTKKETNTHMKLGVQLRHNMVRLSEYWNNVMINKNIHVPVTIFSTAWLLEDSTYMKTKRTKTVSCTSDTISYVGLKVPNEYRLSRAEWSTRFNLMVKYQKLEYDTLDSQKGFPIAPRLVAHKENVLQIQEDNFGMWMPAMRYDIAHRQNVWEHRMPDGSMADVGTLNTILVAQAVRDAKHRGEDVFGDNPYILGGEWQHVNPVTGRTHPADKPWDDEAFSGESQAAMLTGRLVSHLATPVIPTLPDTRVGFVNTLKSNSSAHPWFKGKVFDPNYVKPAQQNQNQRGFNTFNHNSRPHPYHPPYASSQNARGGGYGNNNYNQNAGSGYGFPQSSGSGYGGYGGYGGSSGSGSSYGGGGNVGGPARPQIGPGSFTRGMGSSRGGNESGPSKNTNTSK</sequence>
<feature type="compositionally biased region" description="Gly residues" evidence="1">
    <location>
        <begin position="427"/>
        <end position="441"/>
    </location>
</feature>
<evidence type="ECO:0000313" key="3">
    <source>
        <dbReference type="Proteomes" id="UP000001072"/>
    </source>
</evidence>
<dbReference type="VEuPathDB" id="FungiDB:MELLADRAFT_93006"/>
<evidence type="ECO:0000256" key="1">
    <source>
        <dbReference type="SAM" id="MobiDB-lite"/>
    </source>
</evidence>
<feature type="compositionally biased region" description="Polar residues" evidence="1">
    <location>
        <begin position="466"/>
        <end position="476"/>
    </location>
</feature>
<feature type="compositionally biased region" description="Polar residues" evidence="1">
    <location>
        <begin position="365"/>
        <end position="374"/>
    </location>
</feature>
<reference evidence="3" key="1">
    <citation type="journal article" date="2011" name="Proc. Natl. Acad. Sci. U.S.A.">
        <title>Obligate biotrophy features unraveled by the genomic analysis of rust fungi.</title>
        <authorList>
            <person name="Duplessis S."/>
            <person name="Cuomo C.A."/>
            <person name="Lin Y.-C."/>
            <person name="Aerts A."/>
            <person name="Tisserant E."/>
            <person name="Veneault-Fourrey C."/>
            <person name="Joly D.L."/>
            <person name="Hacquard S."/>
            <person name="Amselem J."/>
            <person name="Cantarel B.L."/>
            <person name="Chiu R."/>
            <person name="Coutinho P.M."/>
            <person name="Feau N."/>
            <person name="Field M."/>
            <person name="Frey P."/>
            <person name="Gelhaye E."/>
            <person name="Goldberg J."/>
            <person name="Grabherr M.G."/>
            <person name="Kodira C.D."/>
            <person name="Kohler A."/>
            <person name="Kuees U."/>
            <person name="Lindquist E.A."/>
            <person name="Lucas S.M."/>
            <person name="Mago R."/>
            <person name="Mauceli E."/>
            <person name="Morin E."/>
            <person name="Murat C."/>
            <person name="Pangilinan J.L."/>
            <person name="Park R."/>
            <person name="Pearson M."/>
            <person name="Quesneville H."/>
            <person name="Rouhier N."/>
            <person name="Sakthikumar S."/>
            <person name="Salamov A.A."/>
            <person name="Schmutz J."/>
            <person name="Selles B."/>
            <person name="Shapiro H."/>
            <person name="Tanguay P."/>
            <person name="Tuskan G.A."/>
            <person name="Henrissat B."/>
            <person name="Van de Peer Y."/>
            <person name="Rouze P."/>
            <person name="Ellis J.G."/>
            <person name="Dodds P.N."/>
            <person name="Schein J.E."/>
            <person name="Zhong S."/>
            <person name="Hamelin R.C."/>
            <person name="Grigoriev I.V."/>
            <person name="Szabo L.J."/>
            <person name="Martin F."/>
        </authorList>
    </citation>
    <scope>NUCLEOTIDE SEQUENCE [LARGE SCALE GENOMIC DNA]</scope>
    <source>
        <strain evidence="3">98AG31 / pathotype 3-4-7</strain>
    </source>
</reference>
<dbReference type="GeneID" id="18936436"/>
<feature type="region of interest" description="Disordered" evidence="1">
    <location>
        <begin position="59"/>
        <end position="88"/>
    </location>
</feature>